<organism evidence="13 14">
    <name type="scientific">Colwellia psychrerythraea</name>
    <name type="common">Vibrio psychroerythus</name>
    <dbReference type="NCBI Taxonomy" id="28229"/>
    <lineage>
        <taxon>Bacteria</taxon>
        <taxon>Pseudomonadati</taxon>
        <taxon>Pseudomonadota</taxon>
        <taxon>Gammaproteobacteria</taxon>
        <taxon>Alteromonadales</taxon>
        <taxon>Colwelliaceae</taxon>
        <taxon>Colwellia</taxon>
    </lineage>
</organism>
<dbReference type="SUPFAM" id="SSF46785">
    <property type="entry name" value="Winged helix' DNA-binding domain"/>
    <property type="match status" value="1"/>
</dbReference>
<gene>
    <name evidence="13" type="ORF">ND2E_3488</name>
</gene>
<evidence type="ECO:0000256" key="3">
    <source>
        <dbReference type="ARBA" id="ARBA00019365"/>
    </source>
</evidence>
<dbReference type="InterPro" id="IPR000847">
    <property type="entry name" value="LysR_HTH_N"/>
</dbReference>
<keyword evidence="4" id="KW-0963">Cytoplasm</keyword>
<dbReference type="GO" id="GO:0000976">
    <property type="term" value="F:transcription cis-regulatory region binding"/>
    <property type="evidence" value="ECO:0007669"/>
    <property type="project" value="TreeGrafter"/>
</dbReference>
<evidence type="ECO:0000256" key="1">
    <source>
        <dbReference type="ARBA" id="ARBA00004496"/>
    </source>
</evidence>
<proteinExistence type="inferred from homology"/>
<dbReference type="OrthoDB" id="155872at2"/>
<dbReference type="PATRIC" id="fig|28229.4.peg.2638"/>
<evidence type="ECO:0000256" key="8">
    <source>
        <dbReference type="ARBA" id="ARBA00023125"/>
    </source>
</evidence>
<dbReference type="AlphaFoldDB" id="A0A099KJA9"/>
<dbReference type="Gene3D" id="3.40.190.10">
    <property type="entry name" value="Periplasmic binding protein-like II"/>
    <property type="match status" value="1"/>
</dbReference>
<evidence type="ECO:0000256" key="5">
    <source>
        <dbReference type="ARBA" id="ARBA00022491"/>
    </source>
</evidence>
<keyword evidence="7" id="KW-0805">Transcription regulation</keyword>
<dbReference type="Proteomes" id="UP000029843">
    <property type="component" value="Unassembled WGS sequence"/>
</dbReference>
<evidence type="ECO:0000256" key="9">
    <source>
        <dbReference type="ARBA" id="ARBA00023159"/>
    </source>
</evidence>
<evidence type="ECO:0000256" key="4">
    <source>
        <dbReference type="ARBA" id="ARBA00022490"/>
    </source>
</evidence>
<dbReference type="PROSITE" id="PS50931">
    <property type="entry name" value="HTH_LYSR"/>
    <property type="match status" value="1"/>
</dbReference>
<evidence type="ECO:0000256" key="7">
    <source>
        <dbReference type="ARBA" id="ARBA00023015"/>
    </source>
</evidence>
<evidence type="ECO:0000313" key="14">
    <source>
        <dbReference type="Proteomes" id="UP000029843"/>
    </source>
</evidence>
<evidence type="ECO:0000313" key="13">
    <source>
        <dbReference type="EMBL" id="KGJ90340.1"/>
    </source>
</evidence>
<reference evidence="13 14" key="1">
    <citation type="submission" date="2014-08" db="EMBL/GenBank/DDBJ databases">
        <title>Genomic and Phenotypic Diversity of Colwellia psychrerythraea strains from Disparate Marine Basins.</title>
        <authorList>
            <person name="Techtmann S.M."/>
            <person name="Stelling S.C."/>
            <person name="Utturkar S.M."/>
            <person name="Alshibli N."/>
            <person name="Harris A."/>
            <person name="Brown S.D."/>
            <person name="Hazen T.C."/>
        </authorList>
    </citation>
    <scope>NUCLEOTIDE SEQUENCE [LARGE SCALE GENOMIC DNA]</scope>
    <source>
        <strain evidence="13 14">ND2E</strain>
    </source>
</reference>
<dbReference type="InterPro" id="IPR036390">
    <property type="entry name" value="WH_DNA-bd_sf"/>
</dbReference>
<dbReference type="PANTHER" id="PTHR30126">
    <property type="entry name" value="HTH-TYPE TRANSCRIPTIONAL REGULATOR"/>
    <property type="match status" value="1"/>
</dbReference>
<dbReference type="PRINTS" id="PR00039">
    <property type="entry name" value="HTHLYSR"/>
</dbReference>
<evidence type="ECO:0000256" key="6">
    <source>
        <dbReference type="ARBA" id="ARBA00022605"/>
    </source>
</evidence>
<keyword evidence="5" id="KW-0678">Repressor</keyword>
<dbReference type="InterPro" id="IPR036388">
    <property type="entry name" value="WH-like_DNA-bd_sf"/>
</dbReference>
<dbReference type="RefSeq" id="WP_033094332.1">
    <property type="nucleotide sequence ID" value="NZ_JQED01000035.1"/>
</dbReference>
<dbReference type="Pfam" id="PF00126">
    <property type="entry name" value="HTH_1"/>
    <property type="match status" value="1"/>
</dbReference>
<evidence type="ECO:0000256" key="2">
    <source>
        <dbReference type="ARBA" id="ARBA00009437"/>
    </source>
</evidence>
<name>A0A099KJA9_COLPS</name>
<comment type="subcellular location">
    <subcellularLocation>
        <location evidence="1">Cytoplasm</location>
    </subcellularLocation>
</comment>
<evidence type="ECO:0000256" key="11">
    <source>
        <dbReference type="ARBA" id="ARBA00023167"/>
    </source>
</evidence>
<dbReference type="CDD" id="cd08441">
    <property type="entry name" value="PBP2_MetR"/>
    <property type="match status" value="1"/>
</dbReference>
<dbReference type="Pfam" id="PF03466">
    <property type="entry name" value="LysR_substrate"/>
    <property type="match status" value="1"/>
</dbReference>
<dbReference type="Gene3D" id="1.10.10.10">
    <property type="entry name" value="Winged helix-like DNA-binding domain superfamily/Winged helix DNA-binding domain"/>
    <property type="match status" value="1"/>
</dbReference>
<keyword evidence="11" id="KW-0486">Methionine biosynthesis</keyword>
<protein>
    <recommendedName>
        <fullName evidence="3">HTH-type transcriptional regulator MetR</fullName>
    </recommendedName>
</protein>
<keyword evidence="8" id="KW-0238">DNA-binding</keyword>
<keyword evidence="9" id="KW-0010">Activator</keyword>
<dbReference type="GO" id="GO:0005737">
    <property type="term" value="C:cytoplasm"/>
    <property type="evidence" value="ECO:0007669"/>
    <property type="project" value="UniProtKB-SubCell"/>
</dbReference>
<comment type="caution">
    <text evidence="13">The sequence shown here is derived from an EMBL/GenBank/DDBJ whole genome shotgun (WGS) entry which is preliminary data.</text>
</comment>
<evidence type="ECO:0000256" key="10">
    <source>
        <dbReference type="ARBA" id="ARBA00023163"/>
    </source>
</evidence>
<evidence type="ECO:0000259" key="12">
    <source>
        <dbReference type="PROSITE" id="PS50931"/>
    </source>
</evidence>
<dbReference type="PANTHER" id="PTHR30126:SF25">
    <property type="entry name" value="HTH-TYPE TRANSCRIPTIONAL REGULATOR METR"/>
    <property type="match status" value="1"/>
</dbReference>
<feature type="domain" description="HTH lysR-type" evidence="12">
    <location>
        <begin position="1"/>
        <end position="59"/>
    </location>
</feature>
<keyword evidence="10" id="KW-0804">Transcription</keyword>
<dbReference type="InterPro" id="IPR037406">
    <property type="entry name" value="MetR_PBP2"/>
</dbReference>
<keyword evidence="6" id="KW-0028">Amino-acid biosynthesis</keyword>
<dbReference type="GO" id="GO:0003700">
    <property type="term" value="F:DNA-binding transcription factor activity"/>
    <property type="evidence" value="ECO:0007669"/>
    <property type="project" value="InterPro"/>
</dbReference>
<dbReference type="SUPFAM" id="SSF53850">
    <property type="entry name" value="Periplasmic binding protein-like II"/>
    <property type="match status" value="1"/>
</dbReference>
<accession>A0A099KJA9</accession>
<dbReference type="EMBL" id="JQED01000035">
    <property type="protein sequence ID" value="KGJ90340.1"/>
    <property type="molecule type" value="Genomic_DNA"/>
</dbReference>
<dbReference type="InterPro" id="IPR005119">
    <property type="entry name" value="LysR_subst-bd"/>
</dbReference>
<sequence length="294" mass="33469">MLERIHLEILTAIKEHGTLTKAADSLHLSQSALSHSIKKLEGQIATPIWKKDGRNLRLTAAGERIQTLANRVLPQFLHTELLLKQIAKGEMGSLRIGMECHPCYQWLLRVIQPYLVQWPDIDMDVKQEFQFGALGALLSYEIDVLITPDPLFKPKIEYIPVFDYEHRLVVSASHKLAKQNFVLPEQLSEEVLFSYPVEPLRLDIFSQFLNPAKCSVKKHINIETTEIMLQMVAAGRGVCALPGWLVDEYSKSMPIKSVRFGENGIGKQIFVGIRKNEQHIDYLNDFIAQAKKTK</sequence>
<dbReference type="GO" id="GO:0009086">
    <property type="term" value="P:methionine biosynthetic process"/>
    <property type="evidence" value="ECO:0007669"/>
    <property type="project" value="UniProtKB-KW"/>
</dbReference>
<comment type="similarity">
    <text evidence="2">Belongs to the LysR transcriptional regulatory family.</text>
</comment>